<dbReference type="GeneID" id="34718495"/>
<feature type="compositionally biased region" description="Low complexity" evidence="5">
    <location>
        <begin position="1"/>
        <end position="37"/>
    </location>
</feature>
<reference evidence="8 9" key="1">
    <citation type="journal article" date="2015" name="Biotechnol. Biofuels">
        <title>Genetic basis of the highly efficient yeast Kluyveromyces marxianus: complete genome sequence and transcriptome analyses.</title>
        <authorList>
            <person name="Lertwattanasakul N."/>
            <person name="Kosaka T."/>
            <person name="Hosoyama A."/>
            <person name="Suzuki Y."/>
            <person name="Rodrussamee N."/>
            <person name="Matsutani M."/>
            <person name="Murata M."/>
            <person name="Fujimoto N."/>
            <person name="Suprayogi"/>
            <person name="Tsuchikane K."/>
            <person name="Limtong S."/>
            <person name="Fujita N."/>
            <person name="Yamada M."/>
        </authorList>
    </citation>
    <scope>NUCLEOTIDE SEQUENCE [LARGE SCALE GENOMIC DNA]</scope>
    <source>
        <strain evidence="9">DMKU3-1042 / BCC 29191 / NBRC 104275</strain>
    </source>
</reference>
<feature type="compositionally biased region" description="Basic residues" evidence="5">
    <location>
        <begin position="219"/>
        <end position="230"/>
    </location>
</feature>
<dbReference type="Pfam" id="PF09463">
    <property type="entry name" value="Opy2"/>
    <property type="match status" value="1"/>
</dbReference>
<dbReference type="GO" id="GO:0016020">
    <property type="term" value="C:membrane"/>
    <property type="evidence" value="ECO:0007669"/>
    <property type="project" value="UniProtKB-SubCell"/>
</dbReference>
<evidence type="ECO:0000256" key="5">
    <source>
        <dbReference type="SAM" id="MobiDB-lite"/>
    </source>
</evidence>
<accession>W0TKC1</accession>
<keyword evidence="4 6" id="KW-0472">Membrane</keyword>
<feature type="compositionally biased region" description="Basic and acidic residues" evidence="5">
    <location>
        <begin position="335"/>
        <end position="344"/>
    </location>
</feature>
<evidence type="ECO:0000313" key="8">
    <source>
        <dbReference type="EMBL" id="BAO42614.1"/>
    </source>
</evidence>
<feature type="compositionally biased region" description="Low complexity" evidence="5">
    <location>
        <begin position="313"/>
        <end position="334"/>
    </location>
</feature>
<feature type="compositionally biased region" description="Polar residues" evidence="5">
    <location>
        <begin position="357"/>
        <end position="387"/>
    </location>
</feature>
<dbReference type="VEuPathDB" id="FungiDB:KLMA_80303"/>
<protein>
    <submittedName>
        <fullName evidence="8">Protein OPY2</fullName>
    </submittedName>
</protein>
<feature type="compositionally biased region" description="Low complexity" evidence="5">
    <location>
        <begin position="88"/>
        <end position="108"/>
    </location>
</feature>
<keyword evidence="3 6" id="KW-1133">Transmembrane helix</keyword>
<keyword evidence="2 6" id="KW-0812">Transmembrane</keyword>
<evidence type="ECO:0000313" key="9">
    <source>
        <dbReference type="Proteomes" id="UP000065495"/>
    </source>
</evidence>
<evidence type="ECO:0000256" key="3">
    <source>
        <dbReference type="ARBA" id="ARBA00022989"/>
    </source>
</evidence>
<feature type="compositionally biased region" description="Basic and acidic residues" evidence="5">
    <location>
        <begin position="390"/>
        <end position="401"/>
    </location>
</feature>
<feature type="region of interest" description="Disordered" evidence="5">
    <location>
        <begin position="79"/>
        <end position="108"/>
    </location>
</feature>
<evidence type="ECO:0000256" key="6">
    <source>
        <dbReference type="SAM" id="Phobius"/>
    </source>
</evidence>
<dbReference type="InterPro" id="IPR018571">
    <property type="entry name" value="Membrane_anchor_Opy2_N"/>
</dbReference>
<dbReference type="KEGG" id="kmx:KLMA_80303"/>
<organism evidence="8 9">
    <name type="scientific">Kluyveromyces marxianus (strain DMKU3-1042 / BCC 29191 / NBRC 104275)</name>
    <name type="common">Yeast</name>
    <name type="synonym">Candida kefyr</name>
    <dbReference type="NCBI Taxonomy" id="1003335"/>
    <lineage>
        <taxon>Eukaryota</taxon>
        <taxon>Fungi</taxon>
        <taxon>Dikarya</taxon>
        <taxon>Ascomycota</taxon>
        <taxon>Saccharomycotina</taxon>
        <taxon>Saccharomycetes</taxon>
        <taxon>Saccharomycetales</taxon>
        <taxon>Saccharomycetaceae</taxon>
        <taxon>Kluyveromyces</taxon>
    </lineage>
</organism>
<dbReference type="Proteomes" id="UP000065495">
    <property type="component" value="Chromosome 8"/>
</dbReference>
<dbReference type="PANTHER" id="PTHR15549:SF27">
    <property type="entry name" value="CHITIN-BINDING TYPE-1 DOMAIN-CONTAINING PROTEIN"/>
    <property type="match status" value="1"/>
</dbReference>
<feature type="region of interest" description="Disordered" evidence="5">
    <location>
        <begin position="1"/>
        <end position="41"/>
    </location>
</feature>
<gene>
    <name evidence="8" type="ORF">KLMA_80303</name>
</gene>
<evidence type="ECO:0000256" key="1">
    <source>
        <dbReference type="ARBA" id="ARBA00004167"/>
    </source>
</evidence>
<dbReference type="InterPro" id="IPR051694">
    <property type="entry name" value="Immunoregulatory_rcpt-like"/>
</dbReference>
<dbReference type="EMBL" id="AP012220">
    <property type="protein sequence ID" value="BAO42614.1"/>
    <property type="molecule type" value="Genomic_DNA"/>
</dbReference>
<comment type="subcellular location">
    <subcellularLocation>
        <location evidence="1">Membrane</location>
        <topology evidence="1">Single-pass membrane protein</topology>
    </subcellularLocation>
</comment>
<feature type="region of interest" description="Disordered" evidence="5">
    <location>
        <begin position="267"/>
        <end position="429"/>
    </location>
</feature>
<feature type="region of interest" description="Disordered" evidence="5">
    <location>
        <begin position="219"/>
        <end position="238"/>
    </location>
</feature>
<feature type="compositionally biased region" description="Acidic residues" evidence="5">
    <location>
        <begin position="300"/>
        <end position="310"/>
    </location>
</feature>
<dbReference type="AlphaFoldDB" id="W0TKC1"/>
<dbReference type="GO" id="GO:0071944">
    <property type="term" value="C:cell periphery"/>
    <property type="evidence" value="ECO:0007669"/>
    <property type="project" value="UniProtKB-ARBA"/>
</dbReference>
<name>W0TKC1_KLUMD</name>
<evidence type="ECO:0000256" key="2">
    <source>
        <dbReference type="ARBA" id="ARBA00022692"/>
    </source>
</evidence>
<evidence type="ECO:0000259" key="7">
    <source>
        <dbReference type="Pfam" id="PF09463"/>
    </source>
</evidence>
<proteinExistence type="predicted"/>
<dbReference type="OrthoDB" id="2402916at2759"/>
<dbReference type="PANTHER" id="PTHR15549">
    <property type="entry name" value="PAIRED IMMUNOGLOBULIN-LIKE TYPE 2 RECEPTOR"/>
    <property type="match status" value="1"/>
</dbReference>
<feature type="transmembrane region" description="Helical" evidence="6">
    <location>
        <begin position="112"/>
        <end position="134"/>
    </location>
</feature>
<feature type="domain" description="Membrane anchor Opy2 N-terminal" evidence="7">
    <location>
        <begin position="42"/>
        <end position="75"/>
    </location>
</feature>
<dbReference type="RefSeq" id="XP_022678352.1">
    <property type="nucleotide sequence ID" value="XM_022822053.1"/>
</dbReference>
<sequence>MSENSSSSSSSSTSTSSSSAANSSDASKSPDSSSSSSLQNGCVSCDNNVSCPKCADDEYCVTTSLTCTQCPRTYCEKKASSSSGGGSSPASSSLIASPSSSSSSSSNKVGPIVGGVVGGVAGVLIIAVLAFMYYRYYKRKRSALPPDSEYMEKDMHPVVSGGGSPLHPGMLRSGSTNSAHVRARNKRNRSSAATIQTSTASNIIPVAYIPGVTTNLTKKNLRKGPGRGGRKFYQDSDRKSHITLGSSILGDDDDDDDDVDNVDSVRAAATGDKGRDSPGSDGPNLTTAIRARPKLVQIDELAEEEGEEHEQEQGQNQGQEQRQGQRQGQSQGRSQEQRQQEYRQDAAGGSAGGSAGQLSNIQDTSLIGTAGHSNSVLDIEQRQSYAQSHADAENRDIRRDSYNTMGSYAISESRDPFHSRLSVSSDSNSEGSFILDVEIASNHNHGHS</sequence>
<evidence type="ECO:0000256" key="4">
    <source>
        <dbReference type="ARBA" id="ARBA00023136"/>
    </source>
</evidence>